<evidence type="ECO:0008006" key="5">
    <source>
        <dbReference type="Google" id="ProtNLM"/>
    </source>
</evidence>
<dbReference type="Gene3D" id="3.40.250.10">
    <property type="entry name" value="Rhodanese-like domain"/>
    <property type="match status" value="1"/>
</dbReference>
<feature type="domain" description="Cyclic nucleotide-binding" evidence="1">
    <location>
        <begin position="11"/>
        <end position="110"/>
    </location>
</feature>
<dbReference type="InterPro" id="IPR050503">
    <property type="entry name" value="cAMP-dep_PK_reg_su-like"/>
</dbReference>
<reference evidence="3 4" key="1">
    <citation type="journal article" date="2016" name="Nat. Commun.">
        <title>Thousands of microbial genomes shed light on interconnected biogeochemical processes in an aquifer system.</title>
        <authorList>
            <person name="Anantharaman K."/>
            <person name="Brown C.T."/>
            <person name="Hug L.A."/>
            <person name="Sharon I."/>
            <person name="Castelle C.J."/>
            <person name="Probst A.J."/>
            <person name="Thomas B.C."/>
            <person name="Singh A."/>
            <person name="Wilkins M.J."/>
            <person name="Karaoz U."/>
            <person name="Brodie E.L."/>
            <person name="Williams K.H."/>
            <person name="Hubbard S.S."/>
            <person name="Banfield J.F."/>
        </authorList>
    </citation>
    <scope>NUCLEOTIDE SEQUENCE [LARGE SCALE GENOMIC DNA]</scope>
</reference>
<evidence type="ECO:0000313" key="4">
    <source>
        <dbReference type="Proteomes" id="UP000179037"/>
    </source>
</evidence>
<dbReference type="InterPro" id="IPR000595">
    <property type="entry name" value="cNMP-bd_dom"/>
</dbReference>
<dbReference type="Gene3D" id="2.60.120.10">
    <property type="entry name" value="Jelly Rolls"/>
    <property type="match status" value="2"/>
</dbReference>
<dbReference type="SUPFAM" id="SSF51206">
    <property type="entry name" value="cAMP-binding domain-like"/>
    <property type="match status" value="2"/>
</dbReference>
<dbReference type="PROSITE" id="PS00888">
    <property type="entry name" value="CNMP_BINDING_1"/>
    <property type="match status" value="1"/>
</dbReference>
<feature type="domain" description="Cyclic nucleotide-binding" evidence="1">
    <location>
        <begin position="140"/>
        <end position="244"/>
    </location>
</feature>
<proteinExistence type="predicted"/>
<feature type="domain" description="Rhodanese" evidence="2">
    <location>
        <begin position="267"/>
        <end position="343"/>
    </location>
</feature>
<dbReference type="SMART" id="SM00450">
    <property type="entry name" value="RHOD"/>
    <property type="match status" value="1"/>
</dbReference>
<dbReference type="CDD" id="cd00158">
    <property type="entry name" value="RHOD"/>
    <property type="match status" value="1"/>
</dbReference>
<comment type="caution">
    <text evidence="3">The sequence shown here is derived from an EMBL/GenBank/DDBJ whole genome shotgun (WGS) entry which is preliminary data.</text>
</comment>
<evidence type="ECO:0000259" key="1">
    <source>
        <dbReference type="PROSITE" id="PS50042"/>
    </source>
</evidence>
<evidence type="ECO:0000259" key="2">
    <source>
        <dbReference type="PROSITE" id="PS50206"/>
    </source>
</evidence>
<dbReference type="GO" id="GO:0005829">
    <property type="term" value="C:cytosol"/>
    <property type="evidence" value="ECO:0007669"/>
    <property type="project" value="TreeGrafter"/>
</dbReference>
<evidence type="ECO:0000313" key="3">
    <source>
        <dbReference type="EMBL" id="OGI50780.1"/>
    </source>
</evidence>
<dbReference type="SMART" id="SM00100">
    <property type="entry name" value="cNMP"/>
    <property type="match status" value="1"/>
</dbReference>
<dbReference type="AlphaFoldDB" id="A0A1F6U0B5"/>
<dbReference type="PANTHER" id="PTHR11635">
    <property type="entry name" value="CAMP-DEPENDENT PROTEIN KINASE REGULATORY CHAIN"/>
    <property type="match status" value="1"/>
</dbReference>
<dbReference type="InterPro" id="IPR018488">
    <property type="entry name" value="cNMP-bd_CS"/>
</dbReference>
<name>A0A1F6U0B5_9PROT</name>
<protein>
    <recommendedName>
        <fullName evidence="5">Cyclic nucleotide-binding protein</fullName>
    </recommendedName>
</protein>
<dbReference type="SUPFAM" id="SSF52821">
    <property type="entry name" value="Rhodanese/Cell cycle control phosphatase"/>
    <property type="match status" value="1"/>
</dbReference>
<dbReference type="EMBL" id="MFTC01000061">
    <property type="protein sequence ID" value="OGI50780.1"/>
    <property type="molecule type" value="Genomic_DNA"/>
</dbReference>
<dbReference type="PANTHER" id="PTHR11635:SF152">
    <property type="entry name" value="CAMP-DEPENDENT PROTEIN KINASE TYPE I REGULATORY SUBUNIT-RELATED"/>
    <property type="match status" value="1"/>
</dbReference>
<dbReference type="STRING" id="1817768.A3A87_01240"/>
<dbReference type="Proteomes" id="UP000179037">
    <property type="component" value="Unassembled WGS sequence"/>
</dbReference>
<dbReference type="PRINTS" id="PR00103">
    <property type="entry name" value="CAMPKINASE"/>
</dbReference>
<dbReference type="PROSITE" id="PS50042">
    <property type="entry name" value="CNMP_BINDING_3"/>
    <property type="match status" value="2"/>
</dbReference>
<dbReference type="InterPro" id="IPR001763">
    <property type="entry name" value="Rhodanese-like_dom"/>
</dbReference>
<organism evidence="3 4">
    <name type="scientific">Candidatus Muproteobacteria bacterium RIFCSPLOWO2_01_FULL_60_18</name>
    <dbReference type="NCBI Taxonomy" id="1817768"/>
    <lineage>
        <taxon>Bacteria</taxon>
        <taxon>Pseudomonadati</taxon>
        <taxon>Pseudomonadota</taxon>
        <taxon>Candidatus Muproteobacteria</taxon>
    </lineage>
</organism>
<dbReference type="GO" id="GO:0005952">
    <property type="term" value="C:cAMP-dependent protein kinase complex"/>
    <property type="evidence" value="ECO:0007669"/>
    <property type="project" value="InterPro"/>
</dbReference>
<dbReference type="PROSITE" id="PS50206">
    <property type="entry name" value="RHODANESE_3"/>
    <property type="match status" value="1"/>
</dbReference>
<dbReference type="Pfam" id="PF00581">
    <property type="entry name" value="Rhodanese"/>
    <property type="match status" value="1"/>
</dbReference>
<dbReference type="InterPro" id="IPR014710">
    <property type="entry name" value="RmlC-like_jellyroll"/>
</dbReference>
<dbReference type="InterPro" id="IPR036873">
    <property type="entry name" value="Rhodanese-like_dom_sf"/>
</dbReference>
<dbReference type="Pfam" id="PF00027">
    <property type="entry name" value="cNMP_binding"/>
    <property type="match status" value="1"/>
</dbReference>
<dbReference type="CDD" id="cd00038">
    <property type="entry name" value="CAP_ED"/>
    <property type="match status" value="2"/>
</dbReference>
<gene>
    <name evidence="3" type="ORF">A3A87_01240</name>
</gene>
<accession>A0A1F6U0B5</accession>
<dbReference type="InterPro" id="IPR018490">
    <property type="entry name" value="cNMP-bd_dom_sf"/>
</dbReference>
<sequence length="343" mass="37595">MDKDILQTLVPINSLTPENFRELANQAVIERLPLGSQLFKQGDHDSLSIYLLSGEVDLTSTSTNLTLHVAAGTDEARYALAQLKPRQYTGTAKTAVTVARVDSALLDRLLTWDQTTGYEVTEFDGSQDPEWMIRMLRSETFQKLPPSNINALFARFKPVDVKANQVIIRQGDPGDFYYIIKSGKANVSRKAEKGGKVFVVGQLGEGDGFGEEALLSGAPRNATVVMATDGVLMRLARKDFDELMREPLVKWVTLNQAKVLAQTGAGLLDVRTDDEFRNGTIKGSMNLPLYLLRLKAPGLDSKRHYVVFCQTGSRSCAAAFLLSQRGFEVSVLRGGLGGLSHAV</sequence>